<name>A0A918DTT6_9GAMM</name>
<evidence type="ECO:0000313" key="4">
    <source>
        <dbReference type="Proteomes" id="UP000599578"/>
    </source>
</evidence>
<dbReference type="SUPFAM" id="SSF54631">
    <property type="entry name" value="CBS-domain pair"/>
    <property type="match status" value="1"/>
</dbReference>
<dbReference type="Proteomes" id="UP000599578">
    <property type="component" value="Unassembled WGS sequence"/>
</dbReference>
<evidence type="ECO:0000259" key="2">
    <source>
        <dbReference type="PROSITE" id="PS51371"/>
    </source>
</evidence>
<feature type="domain" description="CBS" evidence="2">
    <location>
        <begin position="119"/>
        <end position="180"/>
    </location>
</feature>
<comment type="caution">
    <text evidence="3">The sequence shown here is derived from an EMBL/GenBank/DDBJ whole genome shotgun (WGS) entry which is preliminary data.</text>
</comment>
<keyword evidence="4" id="KW-1185">Reference proteome</keyword>
<gene>
    <name evidence="3" type="ORF">GCM10011348_27840</name>
</gene>
<dbReference type="Pfam" id="PF00571">
    <property type="entry name" value="CBS"/>
    <property type="match status" value="1"/>
</dbReference>
<sequence>MTDLLAIHLMSEHPDDAAAALENVDAADLAELMAGVPDKPALRVLQRLPPLTVTRCLERLPVRRAAGLLARLPTTTAVPLVQLLAAGPREEILSRLPLGINSALRLVQSFPVGSVGAVMDSRAFTLPADIGVEEALQRIRHSPQTALHRIFVLDRNHRLAGSVAVQDLLSARRKAPLQAIVQKDLPMVSAKTRLGAVEHHPAWTHDTLIAVTDRKGLFLGVLHQKDMVDALRDQGHDAGMAQGSRDTLLELTDLLWSGAAALLFPTRENRAPPPETRDEH</sequence>
<keyword evidence="1" id="KW-0129">CBS domain</keyword>
<reference evidence="3 4" key="1">
    <citation type="journal article" date="2014" name="Int. J. Syst. Evol. Microbiol.">
        <title>Complete genome sequence of Corynebacterium casei LMG S-19264T (=DSM 44701T), isolated from a smear-ripened cheese.</title>
        <authorList>
            <consortium name="US DOE Joint Genome Institute (JGI-PGF)"/>
            <person name="Walter F."/>
            <person name="Albersmeier A."/>
            <person name="Kalinowski J."/>
            <person name="Ruckert C."/>
        </authorList>
    </citation>
    <scope>NUCLEOTIDE SEQUENCE [LARGE SCALE GENOMIC DNA]</scope>
    <source>
        <strain evidence="3 4">CGMCC 1.7286</strain>
    </source>
</reference>
<dbReference type="RefSeq" id="WP_188861210.1">
    <property type="nucleotide sequence ID" value="NZ_BMLT01000006.1"/>
</dbReference>
<evidence type="ECO:0000256" key="1">
    <source>
        <dbReference type="PROSITE-ProRule" id="PRU00703"/>
    </source>
</evidence>
<dbReference type="InterPro" id="IPR000644">
    <property type="entry name" value="CBS_dom"/>
</dbReference>
<dbReference type="GO" id="GO:0015095">
    <property type="term" value="F:magnesium ion transmembrane transporter activity"/>
    <property type="evidence" value="ECO:0007669"/>
    <property type="project" value="InterPro"/>
</dbReference>
<dbReference type="PANTHER" id="PTHR43773">
    <property type="entry name" value="MAGNESIUM TRANSPORTER MGTE"/>
    <property type="match status" value="1"/>
</dbReference>
<dbReference type="GO" id="GO:0016020">
    <property type="term" value="C:membrane"/>
    <property type="evidence" value="ECO:0007669"/>
    <property type="project" value="InterPro"/>
</dbReference>
<dbReference type="EMBL" id="BMLT01000006">
    <property type="protein sequence ID" value="GGO83622.1"/>
    <property type="molecule type" value="Genomic_DNA"/>
</dbReference>
<dbReference type="SUPFAM" id="SSF158791">
    <property type="entry name" value="MgtE N-terminal domain-like"/>
    <property type="match status" value="1"/>
</dbReference>
<proteinExistence type="predicted"/>
<dbReference type="Pfam" id="PF03448">
    <property type="entry name" value="MgtE_N"/>
    <property type="match status" value="1"/>
</dbReference>
<accession>A0A918DTT6</accession>
<dbReference type="PROSITE" id="PS51371">
    <property type="entry name" value="CBS"/>
    <property type="match status" value="1"/>
</dbReference>
<organism evidence="3 4">
    <name type="scientific">Marinobacterium nitratireducens</name>
    <dbReference type="NCBI Taxonomy" id="518897"/>
    <lineage>
        <taxon>Bacteria</taxon>
        <taxon>Pseudomonadati</taxon>
        <taxon>Pseudomonadota</taxon>
        <taxon>Gammaproteobacteria</taxon>
        <taxon>Oceanospirillales</taxon>
        <taxon>Oceanospirillaceae</taxon>
        <taxon>Marinobacterium</taxon>
    </lineage>
</organism>
<evidence type="ECO:0000313" key="3">
    <source>
        <dbReference type="EMBL" id="GGO83622.1"/>
    </source>
</evidence>
<dbReference type="PANTHER" id="PTHR43773:SF1">
    <property type="entry name" value="MAGNESIUM TRANSPORTER MGTE"/>
    <property type="match status" value="1"/>
</dbReference>
<protein>
    <recommendedName>
        <fullName evidence="2">CBS domain-containing protein</fullName>
    </recommendedName>
</protein>
<dbReference type="InterPro" id="IPR006669">
    <property type="entry name" value="MgtE_transporter"/>
</dbReference>
<dbReference type="InterPro" id="IPR006668">
    <property type="entry name" value="Mg_transptr_MgtE_intracell_dom"/>
</dbReference>
<dbReference type="InterPro" id="IPR046342">
    <property type="entry name" value="CBS_dom_sf"/>
</dbReference>
<dbReference type="Gene3D" id="3.10.580.10">
    <property type="entry name" value="CBS-domain"/>
    <property type="match status" value="1"/>
</dbReference>
<dbReference type="AlphaFoldDB" id="A0A918DTT6"/>